<feature type="region of interest" description="Disordered" evidence="1">
    <location>
        <begin position="74"/>
        <end position="95"/>
    </location>
</feature>
<accession>A0A9W9ZT82</accession>
<name>A0A9W9ZT82_9CNID</name>
<protein>
    <submittedName>
        <fullName evidence="2">Uncharacterized protein</fullName>
    </submittedName>
</protein>
<proteinExistence type="predicted"/>
<reference evidence="2" key="1">
    <citation type="submission" date="2023-01" db="EMBL/GenBank/DDBJ databases">
        <title>Genome assembly of the deep-sea coral Lophelia pertusa.</title>
        <authorList>
            <person name="Herrera S."/>
            <person name="Cordes E."/>
        </authorList>
    </citation>
    <scope>NUCLEOTIDE SEQUENCE</scope>
    <source>
        <strain evidence="2">USNM1676648</strain>
        <tissue evidence="2">Polyp</tissue>
    </source>
</reference>
<organism evidence="2 3">
    <name type="scientific">Desmophyllum pertusum</name>
    <dbReference type="NCBI Taxonomy" id="174260"/>
    <lineage>
        <taxon>Eukaryota</taxon>
        <taxon>Metazoa</taxon>
        <taxon>Cnidaria</taxon>
        <taxon>Anthozoa</taxon>
        <taxon>Hexacorallia</taxon>
        <taxon>Scleractinia</taxon>
        <taxon>Caryophylliina</taxon>
        <taxon>Caryophylliidae</taxon>
        <taxon>Desmophyllum</taxon>
    </lineage>
</organism>
<evidence type="ECO:0000313" key="3">
    <source>
        <dbReference type="Proteomes" id="UP001163046"/>
    </source>
</evidence>
<evidence type="ECO:0000313" key="2">
    <source>
        <dbReference type="EMBL" id="KAJ7387451.1"/>
    </source>
</evidence>
<dbReference type="Proteomes" id="UP001163046">
    <property type="component" value="Unassembled WGS sequence"/>
</dbReference>
<dbReference type="EMBL" id="MU825873">
    <property type="protein sequence ID" value="KAJ7387451.1"/>
    <property type="molecule type" value="Genomic_DNA"/>
</dbReference>
<dbReference type="AlphaFoldDB" id="A0A9W9ZT82"/>
<gene>
    <name evidence="2" type="ORF">OS493_000778</name>
</gene>
<keyword evidence="3" id="KW-1185">Reference proteome</keyword>
<evidence type="ECO:0000256" key="1">
    <source>
        <dbReference type="SAM" id="MobiDB-lite"/>
    </source>
</evidence>
<sequence>MLMPPSRSNSNQVTCSSLSHRNRYLSHCISYQCRIQQLHPIQMGSGFFAGATIGSFTNCTFNVQLMSEQLCTTETTEASEASNSSAKRPRIESGG</sequence>
<comment type="caution">
    <text evidence="2">The sequence shown here is derived from an EMBL/GenBank/DDBJ whole genome shotgun (WGS) entry which is preliminary data.</text>
</comment>
<feature type="compositionally biased region" description="Low complexity" evidence="1">
    <location>
        <begin position="74"/>
        <end position="86"/>
    </location>
</feature>